<gene>
    <name evidence="2" type="ORF">JYU34_021115</name>
</gene>
<accession>A0ABQ7PSY8</accession>
<proteinExistence type="predicted"/>
<evidence type="ECO:0000313" key="2">
    <source>
        <dbReference type="EMBL" id="KAG7296019.1"/>
    </source>
</evidence>
<sequence length="257" mass="29052">MTIDDLDAKKLSYFKFKNSIYWRRTEMANIWSLLQDNEYLAMTLYEKYDVFPKLVGSCGSMFAVQHLNSISGFWHLITLYDTKEEWRNRIKIALKIMELLNTLEKLPPDALHICDVKMSHFGITEDMKRVKYLDLDSVHPKSVVNKITGDGSSCKQHSDCDFFDCRSFCNLVSSRCEFGVVNNNMQVVCEKIFLGWVSPGRLVVPGLLLGSHTPLALVSLLESCANPAAEPGAPRAAAPPQLAKRLYSILLQLSLPD</sequence>
<name>A0ABQ7PSY8_PLUXY</name>
<protein>
    <recommendedName>
        <fullName evidence="1">FAM69 protein-kinase domain-containing protein</fullName>
    </recommendedName>
</protein>
<dbReference type="PANTHER" id="PTHR21093:SF2">
    <property type="entry name" value="DIVERGENT PROTEIN KINASE DOMAIN 1C"/>
    <property type="match status" value="1"/>
</dbReference>
<comment type="caution">
    <text evidence="2">The sequence shown here is derived from an EMBL/GenBank/DDBJ whole genome shotgun (WGS) entry which is preliminary data.</text>
</comment>
<dbReference type="Proteomes" id="UP000823941">
    <property type="component" value="Chromosome 29"/>
</dbReference>
<evidence type="ECO:0000313" key="3">
    <source>
        <dbReference type="Proteomes" id="UP000823941"/>
    </source>
</evidence>
<dbReference type="PANTHER" id="PTHR21093">
    <property type="entry name" value="DIVERGENT PROTEIN KINASE DOMAIN 1C-RELATED"/>
    <property type="match status" value="1"/>
</dbReference>
<dbReference type="EMBL" id="JAHIBW010000029">
    <property type="protein sequence ID" value="KAG7296019.1"/>
    <property type="molecule type" value="Genomic_DNA"/>
</dbReference>
<dbReference type="InterPro" id="IPR022049">
    <property type="entry name" value="FAM69_kinase_dom"/>
</dbReference>
<dbReference type="Pfam" id="PF12260">
    <property type="entry name" value="PIP49_C"/>
    <property type="match status" value="1"/>
</dbReference>
<organism evidence="2 3">
    <name type="scientific">Plutella xylostella</name>
    <name type="common">Diamondback moth</name>
    <name type="synonym">Plutella maculipennis</name>
    <dbReference type="NCBI Taxonomy" id="51655"/>
    <lineage>
        <taxon>Eukaryota</taxon>
        <taxon>Metazoa</taxon>
        <taxon>Ecdysozoa</taxon>
        <taxon>Arthropoda</taxon>
        <taxon>Hexapoda</taxon>
        <taxon>Insecta</taxon>
        <taxon>Pterygota</taxon>
        <taxon>Neoptera</taxon>
        <taxon>Endopterygota</taxon>
        <taxon>Lepidoptera</taxon>
        <taxon>Glossata</taxon>
        <taxon>Ditrysia</taxon>
        <taxon>Yponomeutoidea</taxon>
        <taxon>Plutellidae</taxon>
        <taxon>Plutella</taxon>
    </lineage>
</organism>
<evidence type="ECO:0000259" key="1">
    <source>
        <dbReference type="Pfam" id="PF12260"/>
    </source>
</evidence>
<reference evidence="2 3" key="1">
    <citation type="submission" date="2021-06" db="EMBL/GenBank/DDBJ databases">
        <title>A haploid diamondback moth (Plutella xylostella L.) genome assembly resolves 31 chromosomes and identifies a diamide resistance mutation.</title>
        <authorList>
            <person name="Ward C.M."/>
            <person name="Perry K.D."/>
            <person name="Baker G."/>
            <person name="Powis K."/>
            <person name="Heckel D.G."/>
            <person name="Baxter S.W."/>
        </authorList>
    </citation>
    <scope>NUCLEOTIDE SEQUENCE [LARGE SCALE GENOMIC DNA]</scope>
    <source>
        <strain evidence="2 3">LV</strain>
        <tissue evidence="2">Single pupa</tissue>
    </source>
</reference>
<keyword evidence="3" id="KW-1185">Reference proteome</keyword>
<feature type="domain" description="FAM69 protein-kinase" evidence="1">
    <location>
        <begin position="30"/>
        <end position="227"/>
    </location>
</feature>